<protein>
    <submittedName>
        <fullName evidence="1">Uncharacterized protein</fullName>
    </submittedName>
</protein>
<sequence>MFGYRNYIISNTTGNVSAPNYGPYDSQQYPSIVSNLNNGNLNGKHPTPASFSIMDTGNDYVVSRDIYRRVFGPLNTPFARQMVVRPQPCGTCDSKYPNGFKGKKFSVNSKNYIAPISSRERTNLQKAANIGKSSLKEGLPIDAYYTNRSYDKSFVNSKIKSIRSSGCIPPKKCSSIYNRNFTPSNAFTQSSYF</sequence>
<accession>A0A6C0HR16</accession>
<evidence type="ECO:0000313" key="1">
    <source>
        <dbReference type="EMBL" id="QHT83158.1"/>
    </source>
</evidence>
<organism evidence="1">
    <name type="scientific">viral metagenome</name>
    <dbReference type="NCBI Taxonomy" id="1070528"/>
    <lineage>
        <taxon>unclassified sequences</taxon>
        <taxon>metagenomes</taxon>
        <taxon>organismal metagenomes</taxon>
    </lineage>
</organism>
<reference evidence="1" key="1">
    <citation type="journal article" date="2020" name="Nature">
        <title>Giant virus diversity and host interactions through global metagenomics.</title>
        <authorList>
            <person name="Schulz F."/>
            <person name="Roux S."/>
            <person name="Paez-Espino D."/>
            <person name="Jungbluth S."/>
            <person name="Walsh D.A."/>
            <person name="Denef V.J."/>
            <person name="McMahon K.D."/>
            <person name="Konstantinidis K.T."/>
            <person name="Eloe-Fadrosh E.A."/>
            <person name="Kyrpides N.C."/>
            <person name="Woyke T."/>
        </authorList>
    </citation>
    <scope>NUCLEOTIDE SEQUENCE</scope>
    <source>
        <strain evidence="1">GVMAG-M-3300023184-167</strain>
    </source>
</reference>
<dbReference type="AlphaFoldDB" id="A0A6C0HR16"/>
<dbReference type="EMBL" id="MN740006">
    <property type="protein sequence ID" value="QHT83158.1"/>
    <property type="molecule type" value="Genomic_DNA"/>
</dbReference>
<name>A0A6C0HR16_9ZZZZ</name>
<proteinExistence type="predicted"/>